<evidence type="ECO:0000313" key="2">
    <source>
        <dbReference type="Proteomes" id="UP000262177"/>
    </source>
</evidence>
<evidence type="ECO:0000313" key="1">
    <source>
        <dbReference type="EMBL" id="BBA47848.1"/>
    </source>
</evidence>
<reference evidence="1 2" key="1">
    <citation type="journal article" date="2017" name="Biosci. Biotechnol. Biochem.">
        <title>Identification and characterization of a sulfoglycosidase from Bifidobacterium bifidum implicated in mucin glycan utilization.</title>
        <authorList>
            <person name="Katoh T."/>
            <person name="Maeshibu T."/>
            <person name="Kikkawa K."/>
            <person name="Gotoh A."/>
            <person name="Tomabechi Y."/>
            <person name="Nakamura M."/>
            <person name="Liao W.-H."/>
            <person name="Yamaguchi M."/>
            <person name="Ashida H."/>
            <person name="Yamamoto K."/>
            <person name="Katayama T."/>
        </authorList>
    </citation>
    <scope>NUCLEOTIDE SEQUENCE [LARGE SCALE GENOMIC DNA]</scope>
    <source>
        <strain evidence="1 2">JCM 7004</strain>
    </source>
</reference>
<name>A0A286TCA9_BIFBI</name>
<proteinExistence type="predicted"/>
<dbReference type="EMBL" id="AP018131">
    <property type="protein sequence ID" value="BBA47848.1"/>
    <property type="molecule type" value="Genomic_DNA"/>
</dbReference>
<dbReference type="Proteomes" id="UP000262177">
    <property type="component" value="Chromosome"/>
</dbReference>
<dbReference type="AlphaFoldDB" id="A0A286TCA9"/>
<sequence length="37" mass="4142">MLYDARFYDVLDVFASAFAPAGNDERRHWAGEKGGHA</sequence>
<protein>
    <submittedName>
        <fullName evidence="1">Uncharacterized protein</fullName>
    </submittedName>
</protein>
<organism evidence="1 2">
    <name type="scientific">Bifidobacterium bifidum LMG 13195</name>
    <dbReference type="NCBI Taxonomy" id="1207542"/>
    <lineage>
        <taxon>Bacteria</taxon>
        <taxon>Bacillati</taxon>
        <taxon>Actinomycetota</taxon>
        <taxon>Actinomycetes</taxon>
        <taxon>Bifidobacteriales</taxon>
        <taxon>Bifidobacteriaceae</taxon>
        <taxon>Bifidobacterium</taxon>
    </lineage>
</organism>
<accession>A0A286TCA9</accession>
<gene>
    <name evidence="1" type="ORF">BBJK_01221</name>
</gene>